<dbReference type="PATRIC" id="fig|33960.6.peg.3014"/>
<protein>
    <submittedName>
        <fullName evidence="1">Uncharacterized protein</fullName>
    </submittedName>
</protein>
<keyword evidence="2" id="KW-1185">Reference proteome</keyword>
<organism evidence="1 2">
    <name type="scientific">Secundilactobacillus collinoides</name>
    <name type="common">Lactobacillus collinoides</name>
    <dbReference type="NCBI Taxonomy" id="33960"/>
    <lineage>
        <taxon>Bacteria</taxon>
        <taxon>Bacillati</taxon>
        <taxon>Bacillota</taxon>
        <taxon>Bacilli</taxon>
        <taxon>Lactobacillales</taxon>
        <taxon>Lactobacillaceae</taxon>
        <taxon>Secundilactobacillus</taxon>
    </lineage>
</organism>
<evidence type="ECO:0000313" key="1">
    <source>
        <dbReference type="EMBL" id="KZL38742.1"/>
    </source>
</evidence>
<dbReference type="OrthoDB" id="9871257at2"/>
<dbReference type="RefSeq" id="WP_063285584.1">
    <property type="nucleotide sequence ID" value="NZ_JYDC01000063.1"/>
</dbReference>
<reference evidence="1 2" key="1">
    <citation type="submission" date="2015-02" db="EMBL/GenBank/DDBJ databases">
        <title>Draft genome sequence of Lactobacillus collinoides CUPV2371 isolated from a natural cider, the first genome sequence of a strain of this species.</title>
        <authorList>
            <person name="Puertas A.I."/>
            <person name="Spano G."/>
            <person name="Capozzi V."/>
            <person name="Lamontanara A."/>
            <person name="Orru L."/>
            <person name="Duenas M.T."/>
        </authorList>
    </citation>
    <scope>NUCLEOTIDE SEQUENCE [LARGE SCALE GENOMIC DNA]</scope>
    <source>
        <strain evidence="1 2">237</strain>
    </source>
</reference>
<evidence type="ECO:0000313" key="2">
    <source>
        <dbReference type="Proteomes" id="UP000076480"/>
    </source>
</evidence>
<dbReference type="AlphaFoldDB" id="A0A166GDR7"/>
<name>A0A166GDR7_SECCO</name>
<comment type="caution">
    <text evidence="1">The sequence shown here is derived from an EMBL/GenBank/DDBJ whole genome shotgun (WGS) entry which is preliminary data.</text>
</comment>
<dbReference type="EMBL" id="JYDC01000063">
    <property type="protein sequence ID" value="KZL38742.1"/>
    <property type="molecule type" value="Genomic_DNA"/>
</dbReference>
<dbReference type="Proteomes" id="UP000076480">
    <property type="component" value="Unassembled WGS sequence"/>
</dbReference>
<gene>
    <name evidence="1" type="ORF">TY91_11855</name>
</gene>
<sequence>MDRDRIIKALENAPLKGTMHDMAPLVYGYIVNATLFYDEVIKIEPHIFNGCENDKAIHNKIHEAALKLVSKHSKLSDYGVALTDKRENEGRYGYLNS</sequence>
<proteinExistence type="predicted"/>
<accession>A0A166GDR7</accession>